<proteinExistence type="predicted"/>
<protein>
    <submittedName>
        <fullName evidence="1">Uncharacterized protein</fullName>
    </submittedName>
</protein>
<comment type="caution">
    <text evidence="1">The sequence shown here is derived from an EMBL/GenBank/DDBJ whole genome shotgun (WGS) entry which is preliminary data.</text>
</comment>
<dbReference type="AlphaFoldDB" id="A0A225SN77"/>
<keyword evidence="2" id="KW-1185">Reference proteome</keyword>
<accession>A0A225SN77</accession>
<organism evidence="1 2">
    <name type="scientific">Herbaspirillum aquaticum</name>
    <dbReference type="NCBI Taxonomy" id="568783"/>
    <lineage>
        <taxon>Bacteria</taxon>
        <taxon>Pseudomonadati</taxon>
        <taxon>Pseudomonadota</taxon>
        <taxon>Betaproteobacteria</taxon>
        <taxon>Burkholderiales</taxon>
        <taxon>Oxalobacteraceae</taxon>
        <taxon>Herbaspirillum</taxon>
    </lineage>
</organism>
<dbReference type="Proteomes" id="UP000214747">
    <property type="component" value="Unassembled WGS sequence"/>
</dbReference>
<sequence>MLSLSKKTADQKMIIQLTVKQELSSAEKTLLDSLWTADKLKFKAREAERRTSEIFRTVQDASRKRHNHAKICIGIAALQIAAENASVTMALLQKLKGIENVDEEAVVEVLRTYQARFPEKKESESTASGGQAS</sequence>
<reference evidence="1 2" key="1">
    <citation type="journal article" date="2010" name="Int. J. Syst. Evol. Microbiol.">
        <title>Reclassification of Herbaspirillum putei as a later heterotypic synonym of Herbaspirillum huttiense, with the description of H. huttiense subsp. huttiense subsp. nov. and H. huttiense subsp. putei subsp. nov., comb. nov., and description of Herbaspirillum aquaticum sp. nov.</title>
        <authorList>
            <person name="Dobritsa A.P."/>
            <person name="Reddy M.C."/>
            <person name="Samadpour M."/>
        </authorList>
    </citation>
    <scope>NUCLEOTIDE SEQUENCE [LARGE SCALE GENOMIC DNA]</scope>
    <source>
        <strain evidence="1 2">IEH 4430</strain>
    </source>
</reference>
<name>A0A225SN77_9BURK</name>
<dbReference type="EMBL" id="NJGV01000036">
    <property type="protein sequence ID" value="OWY31877.1"/>
    <property type="molecule type" value="Genomic_DNA"/>
</dbReference>
<gene>
    <name evidence="1" type="ORF">CEJ45_23920</name>
</gene>
<evidence type="ECO:0000313" key="1">
    <source>
        <dbReference type="EMBL" id="OWY31877.1"/>
    </source>
</evidence>
<evidence type="ECO:0000313" key="2">
    <source>
        <dbReference type="Proteomes" id="UP000214747"/>
    </source>
</evidence>